<evidence type="ECO:0000259" key="9">
    <source>
        <dbReference type="Pfam" id="PF01915"/>
    </source>
</evidence>
<dbReference type="Proteomes" id="UP000019251">
    <property type="component" value="Unassembled WGS sequence"/>
</dbReference>
<gene>
    <name evidence="10" type="ORF">LMUR_12037</name>
</gene>
<evidence type="ECO:0000259" key="8">
    <source>
        <dbReference type="Pfam" id="PF00933"/>
    </source>
</evidence>
<dbReference type="InterPro" id="IPR036962">
    <property type="entry name" value="Glyco_hydro_3_N_sf"/>
</dbReference>
<dbReference type="InterPro" id="IPR001764">
    <property type="entry name" value="Glyco_hydro_3_N"/>
</dbReference>
<dbReference type="SUPFAM" id="SSF51445">
    <property type="entry name" value="(Trans)glycosidases"/>
    <property type="match status" value="1"/>
</dbReference>
<dbReference type="GO" id="GO:0009251">
    <property type="term" value="P:glucan catabolic process"/>
    <property type="evidence" value="ECO:0007669"/>
    <property type="project" value="TreeGrafter"/>
</dbReference>
<evidence type="ECO:0000256" key="2">
    <source>
        <dbReference type="ARBA" id="ARBA00005336"/>
    </source>
</evidence>
<keyword evidence="5 7" id="KW-0378">Hydrolase</keyword>
<name>A0A829R3W6_LISGR</name>
<dbReference type="EC" id="3.2.1.21" evidence="3"/>
<dbReference type="Gene3D" id="3.20.20.300">
    <property type="entry name" value="Glycoside hydrolase, family 3, N-terminal domain"/>
    <property type="match status" value="1"/>
</dbReference>
<dbReference type="SUPFAM" id="SSF52279">
    <property type="entry name" value="Beta-D-glucan exohydrolase, C-terminal domain"/>
    <property type="match status" value="1"/>
</dbReference>
<dbReference type="InterPro" id="IPR036881">
    <property type="entry name" value="Glyco_hydro_3_C_sf"/>
</dbReference>
<dbReference type="PROSITE" id="PS00775">
    <property type="entry name" value="GLYCOSYL_HYDROL_F3"/>
    <property type="match status" value="1"/>
</dbReference>
<evidence type="ECO:0000256" key="1">
    <source>
        <dbReference type="ARBA" id="ARBA00000448"/>
    </source>
</evidence>
<evidence type="ECO:0000256" key="4">
    <source>
        <dbReference type="ARBA" id="ARBA00022729"/>
    </source>
</evidence>
<dbReference type="InterPro" id="IPR017853">
    <property type="entry name" value="GH"/>
</dbReference>
<dbReference type="InterPro" id="IPR002772">
    <property type="entry name" value="Glyco_hydro_3_C"/>
</dbReference>
<dbReference type="PRINTS" id="PR00133">
    <property type="entry name" value="GLHYDRLASE3"/>
</dbReference>
<evidence type="ECO:0000256" key="6">
    <source>
        <dbReference type="ARBA" id="ARBA00023295"/>
    </source>
</evidence>
<evidence type="ECO:0000313" key="10">
    <source>
        <dbReference type="EMBL" id="EUJ26818.1"/>
    </source>
</evidence>
<protein>
    <recommendedName>
        <fullName evidence="3">beta-glucosidase</fullName>
        <ecNumber evidence="3">3.2.1.21</ecNumber>
    </recommendedName>
</protein>
<comment type="caution">
    <text evidence="10">The sequence shown here is derived from an EMBL/GenBank/DDBJ whole genome shotgun (WGS) entry which is preliminary data.</text>
</comment>
<dbReference type="InterPro" id="IPR051915">
    <property type="entry name" value="Cellulose_Degrad_GH3"/>
</dbReference>
<comment type="catalytic activity">
    <reaction evidence="1">
        <text>Hydrolysis of terminal, non-reducing beta-D-glucosyl residues with release of beta-D-glucose.</text>
        <dbReference type="EC" id="3.2.1.21"/>
    </reaction>
</comment>
<accession>A0A829R3W6</accession>
<comment type="similarity">
    <text evidence="2 7">Belongs to the glycosyl hydrolase 3 family.</text>
</comment>
<feature type="domain" description="Glycoside hydrolase family 3 C-terminal" evidence="9">
    <location>
        <begin position="375"/>
        <end position="477"/>
    </location>
</feature>
<dbReference type="Pfam" id="PF01915">
    <property type="entry name" value="Glyco_hydro_3_C"/>
    <property type="match status" value="1"/>
</dbReference>
<keyword evidence="4" id="KW-0732">Signal</keyword>
<dbReference type="Pfam" id="PF00933">
    <property type="entry name" value="Glyco_hydro_3"/>
    <property type="match status" value="1"/>
</dbReference>
<dbReference type="InterPro" id="IPR019800">
    <property type="entry name" value="Glyco_hydro_3_AS"/>
</dbReference>
<dbReference type="AlphaFoldDB" id="A0A829R3W6"/>
<evidence type="ECO:0000256" key="5">
    <source>
        <dbReference type="ARBA" id="ARBA00022801"/>
    </source>
</evidence>
<dbReference type="Gene3D" id="3.40.50.1700">
    <property type="entry name" value="Glycoside hydrolase family 3 C-terminal domain"/>
    <property type="match status" value="1"/>
</dbReference>
<sequence>MASETMKNLLAQMTIEEKVAQCMQLSPFFFPGTKVEGEVTGPLAELELTEKDVQLVGSTLGSSSAEEMIAIQEKHLETSRLNIPLLFMADVIHGYKTVFPIPLALGASFDREAAEEMAAVSAKEATADGLHVNFSPMLDLVRDPRWGRVMESTGEDPYLNSELGVAMVRGYQGETADLEKDYTKMAATVKHFAAYGQPEGGREYNTVDMSNRELYQNYLPAYRAALDAGAKLVMTSFNVVDGVPATMNRWLNRDILRGEFGFDGVLISDWGAIQEVINHGTAADKREAAKLAMTAGVDIEMMTSCYMQNLQALIEDGELEATILDEAVLRILTLKEELGLFQDPYRGLKANDRQKEIFSEEHRNIARIIAAESAVLLENKAHTLPFAANQQVALVGPLADSNDVLGGWTVYGEKEQAVTLEAAFQETFTNPAIIPTPYTTLTETHKAAIKQAVEGSDIVIAAVGEKTEWEGEAGESRNSSAPRIAISISGLLTHPWKTSGDCIIQWPPDRDQRTCRK</sequence>
<feature type="domain" description="Glycoside hydrolase family 3 N-terminal" evidence="8">
    <location>
        <begin position="62"/>
        <end position="334"/>
    </location>
</feature>
<dbReference type="PANTHER" id="PTHR30620">
    <property type="entry name" value="PERIPLASMIC BETA-GLUCOSIDASE-RELATED"/>
    <property type="match status" value="1"/>
</dbReference>
<dbReference type="PANTHER" id="PTHR30620:SF16">
    <property type="entry name" value="LYSOSOMAL BETA GLUCOSIDASE"/>
    <property type="match status" value="1"/>
</dbReference>
<evidence type="ECO:0000313" key="11">
    <source>
        <dbReference type="Proteomes" id="UP000019251"/>
    </source>
</evidence>
<dbReference type="GO" id="GO:0008422">
    <property type="term" value="F:beta-glucosidase activity"/>
    <property type="evidence" value="ECO:0007669"/>
    <property type="project" value="UniProtKB-EC"/>
</dbReference>
<evidence type="ECO:0000256" key="7">
    <source>
        <dbReference type="RuleBase" id="RU361161"/>
    </source>
</evidence>
<proteinExistence type="inferred from homology"/>
<keyword evidence="6 7" id="KW-0326">Glycosidase</keyword>
<evidence type="ECO:0000256" key="3">
    <source>
        <dbReference type="ARBA" id="ARBA00012744"/>
    </source>
</evidence>
<reference evidence="10 11" key="1">
    <citation type="submission" date="2012-12" db="EMBL/GenBank/DDBJ databases">
        <title>Novel taxa of Listeriaceae from agricultural environments in the United States.</title>
        <authorList>
            <person name="den Bakker H.C."/>
            <person name="Allred A."/>
            <person name="Warchocki S."/>
            <person name="Wright E.M."/>
            <person name="Burrell A."/>
            <person name="Nightingale K.K."/>
            <person name="Kephart D."/>
            <person name="Wiedmann M."/>
        </authorList>
    </citation>
    <scope>NUCLEOTIDE SEQUENCE [LARGE SCALE GENOMIC DNA]</scope>
    <source>
        <strain evidence="10 11">FSL F6-1183</strain>
    </source>
</reference>
<dbReference type="EMBL" id="AODG01000014">
    <property type="protein sequence ID" value="EUJ26818.1"/>
    <property type="molecule type" value="Genomic_DNA"/>
</dbReference>
<organism evidence="10 11">
    <name type="scientific">Listeria grayi FSL F6-1183</name>
    <dbReference type="NCBI Taxonomy" id="1265827"/>
    <lineage>
        <taxon>Bacteria</taxon>
        <taxon>Bacillati</taxon>
        <taxon>Bacillota</taxon>
        <taxon>Bacilli</taxon>
        <taxon>Bacillales</taxon>
        <taxon>Listeriaceae</taxon>
        <taxon>Listeria</taxon>
    </lineage>
</organism>